<sequence>MNNPVSTWLKGLGWLIIIGGVALAFYFGREDVFVPGGSFDSELLEGLTKSAGVETRFDLQTFAVYSFSSLVAGLFFIGLSEIIKLLQSIKDRSERA</sequence>
<evidence type="ECO:0000313" key="2">
    <source>
        <dbReference type="EMBL" id="MFC4103588.1"/>
    </source>
</evidence>
<accession>A0ABV8KC47</accession>
<keyword evidence="1" id="KW-0812">Transmembrane</keyword>
<reference evidence="3" key="1">
    <citation type="journal article" date="2019" name="Int. J. Syst. Evol. Microbiol.">
        <title>The Global Catalogue of Microorganisms (GCM) 10K type strain sequencing project: providing services to taxonomists for standard genome sequencing and annotation.</title>
        <authorList>
            <consortium name="The Broad Institute Genomics Platform"/>
            <consortium name="The Broad Institute Genome Sequencing Center for Infectious Disease"/>
            <person name="Wu L."/>
            <person name="Ma J."/>
        </authorList>
    </citation>
    <scope>NUCLEOTIDE SEQUENCE [LARGE SCALE GENOMIC DNA]</scope>
    <source>
        <strain evidence="3">IBRC-M 10987</strain>
    </source>
</reference>
<keyword evidence="3" id="KW-1185">Reference proteome</keyword>
<evidence type="ECO:0000313" key="3">
    <source>
        <dbReference type="Proteomes" id="UP001595715"/>
    </source>
</evidence>
<name>A0ABV8KC47_9BACL</name>
<keyword evidence="1" id="KW-0472">Membrane</keyword>
<protein>
    <recommendedName>
        <fullName evidence="4">DUF4321 domain-containing protein</fullName>
    </recommendedName>
</protein>
<gene>
    <name evidence="2" type="ORF">ACFOZ8_28620</name>
</gene>
<proteinExistence type="predicted"/>
<dbReference type="EMBL" id="JBHSAM010000036">
    <property type="protein sequence ID" value="MFC4103588.1"/>
    <property type="molecule type" value="Genomic_DNA"/>
</dbReference>
<feature type="transmembrane region" description="Helical" evidence="1">
    <location>
        <begin position="12"/>
        <end position="28"/>
    </location>
</feature>
<dbReference type="Proteomes" id="UP001595715">
    <property type="component" value="Unassembled WGS sequence"/>
</dbReference>
<organism evidence="2 3">
    <name type="scientific">Paenibacillus xanthanilyticus</name>
    <dbReference type="NCBI Taxonomy" id="1783531"/>
    <lineage>
        <taxon>Bacteria</taxon>
        <taxon>Bacillati</taxon>
        <taxon>Bacillota</taxon>
        <taxon>Bacilli</taxon>
        <taxon>Bacillales</taxon>
        <taxon>Paenibacillaceae</taxon>
        <taxon>Paenibacillus</taxon>
    </lineage>
</organism>
<keyword evidence="1" id="KW-1133">Transmembrane helix</keyword>
<feature type="transmembrane region" description="Helical" evidence="1">
    <location>
        <begin position="62"/>
        <end position="86"/>
    </location>
</feature>
<comment type="caution">
    <text evidence="2">The sequence shown here is derived from an EMBL/GenBank/DDBJ whole genome shotgun (WGS) entry which is preliminary data.</text>
</comment>
<evidence type="ECO:0008006" key="4">
    <source>
        <dbReference type="Google" id="ProtNLM"/>
    </source>
</evidence>
<dbReference type="RefSeq" id="WP_377722170.1">
    <property type="nucleotide sequence ID" value="NZ_JBHSAM010000036.1"/>
</dbReference>
<evidence type="ECO:0000256" key="1">
    <source>
        <dbReference type="SAM" id="Phobius"/>
    </source>
</evidence>